<dbReference type="Pfam" id="PF00811">
    <property type="entry name" value="Ependymin"/>
    <property type="match status" value="1"/>
</dbReference>
<dbReference type="GeneTree" id="ENSGT00940000164430"/>
<protein>
    <recommendedName>
        <fullName evidence="6">Ependymin-like 1</fullName>
    </recommendedName>
</protein>
<sequence>MARVFPPPGSMRVLVLFMCLSAGCLALRPHPCRAPPLLTGGLSVSTQSGNLTVFGKYVYDALGKRIRLREFVHHNNKTFHLDVLLLYRERVLYKINYRNHTCTKKPLKADFHPLAIPKTASLLGQVVLGSSSGPGEGLLVNTWAGEVHTKNSSAKYISTVTEFGCIPVSTLFHTKRGWWVTSFFNNVIGITDPNQLNPPCFCKDAQLEEDDGEDPETFFSLFENPEPDSEM</sequence>
<evidence type="ECO:0000313" key="5">
    <source>
        <dbReference type="Proteomes" id="UP000265040"/>
    </source>
</evidence>
<keyword evidence="5" id="KW-1185">Reference proteome</keyword>
<evidence type="ECO:0000256" key="2">
    <source>
        <dbReference type="SAM" id="MobiDB-lite"/>
    </source>
</evidence>
<evidence type="ECO:0000313" key="4">
    <source>
        <dbReference type="Ensembl" id="ENSATEP00000028587.3"/>
    </source>
</evidence>
<feature type="region of interest" description="Disordered" evidence="2">
    <location>
        <begin position="210"/>
        <end position="231"/>
    </location>
</feature>
<dbReference type="Proteomes" id="UP000265040">
    <property type="component" value="Chromosome 18"/>
</dbReference>
<comment type="similarity">
    <text evidence="1">Belongs to the ependymin family.</text>
</comment>
<dbReference type="InterPro" id="IPR001299">
    <property type="entry name" value="Ependymin"/>
</dbReference>
<proteinExistence type="inferred from homology"/>
<dbReference type="PRINTS" id="PR00317">
    <property type="entry name" value="EPENDYMIN"/>
</dbReference>
<dbReference type="AlphaFoldDB" id="A0A3Q1J1V9"/>
<keyword evidence="3" id="KW-0732">Signal</keyword>
<organism evidence="4 5">
    <name type="scientific">Anabas testudineus</name>
    <name type="common">Climbing perch</name>
    <name type="synonym">Anthias testudineus</name>
    <dbReference type="NCBI Taxonomy" id="64144"/>
    <lineage>
        <taxon>Eukaryota</taxon>
        <taxon>Metazoa</taxon>
        <taxon>Chordata</taxon>
        <taxon>Craniata</taxon>
        <taxon>Vertebrata</taxon>
        <taxon>Euteleostomi</taxon>
        <taxon>Actinopterygii</taxon>
        <taxon>Neopterygii</taxon>
        <taxon>Teleostei</taxon>
        <taxon>Neoteleostei</taxon>
        <taxon>Acanthomorphata</taxon>
        <taxon>Anabantaria</taxon>
        <taxon>Anabantiformes</taxon>
        <taxon>Anabantoidei</taxon>
        <taxon>Anabantidae</taxon>
        <taxon>Anabas</taxon>
    </lineage>
</organism>
<feature type="chain" id="PRO_5043848355" description="Ependymin-like 1" evidence="3">
    <location>
        <begin position="27"/>
        <end position="231"/>
    </location>
</feature>
<dbReference type="GO" id="GO:0005764">
    <property type="term" value="C:lysosome"/>
    <property type="evidence" value="ECO:0007669"/>
    <property type="project" value="TreeGrafter"/>
</dbReference>
<reference evidence="4" key="1">
    <citation type="submission" date="2021-04" db="EMBL/GenBank/DDBJ databases">
        <authorList>
            <consortium name="Wellcome Sanger Institute Data Sharing"/>
        </authorList>
    </citation>
    <scope>NUCLEOTIDE SEQUENCE [LARGE SCALE GENOMIC DNA]</scope>
</reference>
<dbReference type="PANTHER" id="PTHR10697:SF5">
    <property type="entry name" value="EPENDYMIN-RELATED"/>
    <property type="match status" value="1"/>
</dbReference>
<evidence type="ECO:0000256" key="1">
    <source>
        <dbReference type="ARBA" id="ARBA00010771"/>
    </source>
</evidence>
<dbReference type="Ensembl" id="ENSATET00000029030.3">
    <property type="protein sequence ID" value="ENSATEP00000028587.3"/>
    <property type="gene ID" value="ENSATEG00000019719.3"/>
</dbReference>
<dbReference type="PANTHER" id="PTHR10697">
    <property type="entry name" value="MAMMALIAN EPENDYMIN-RELATED PROTEIN 1"/>
    <property type="match status" value="1"/>
</dbReference>
<dbReference type="GO" id="GO:0005509">
    <property type="term" value="F:calcium ion binding"/>
    <property type="evidence" value="ECO:0007669"/>
    <property type="project" value="InterPro"/>
</dbReference>
<dbReference type="GO" id="GO:0007160">
    <property type="term" value="P:cell-matrix adhesion"/>
    <property type="evidence" value="ECO:0007669"/>
    <property type="project" value="InterPro"/>
</dbReference>
<accession>A0A3Q1JBZ3</accession>
<accession>A0A3Q1J1V9</accession>
<dbReference type="SMART" id="SM00026">
    <property type="entry name" value="EPEND"/>
    <property type="match status" value="1"/>
</dbReference>
<evidence type="ECO:0008006" key="6">
    <source>
        <dbReference type="Google" id="ProtNLM"/>
    </source>
</evidence>
<reference evidence="4" key="3">
    <citation type="submission" date="2025-09" db="UniProtKB">
        <authorList>
            <consortium name="Ensembl"/>
        </authorList>
    </citation>
    <scope>IDENTIFICATION</scope>
</reference>
<dbReference type="GO" id="GO:0005576">
    <property type="term" value="C:extracellular region"/>
    <property type="evidence" value="ECO:0007669"/>
    <property type="project" value="InterPro"/>
</dbReference>
<evidence type="ECO:0000256" key="3">
    <source>
        <dbReference type="SAM" id="SignalP"/>
    </source>
</evidence>
<dbReference type="PROSITE" id="PS51257">
    <property type="entry name" value="PROKAR_LIPOPROTEIN"/>
    <property type="match status" value="1"/>
</dbReference>
<reference evidence="4" key="2">
    <citation type="submission" date="2025-08" db="UniProtKB">
        <authorList>
            <consortium name="Ensembl"/>
        </authorList>
    </citation>
    <scope>IDENTIFICATION</scope>
</reference>
<feature type="signal peptide" evidence="3">
    <location>
        <begin position="1"/>
        <end position="26"/>
    </location>
</feature>
<name>A0A3Q1J1V9_ANATE</name>